<dbReference type="PANTHER" id="PTHR37331">
    <property type="entry name" value="YALI0F11671P"/>
    <property type="match status" value="1"/>
</dbReference>
<dbReference type="PANTHER" id="PTHR37331:SF1">
    <property type="entry name" value="YALI0F11671P"/>
    <property type="match status" value="1"/>
</dbReference>
<protein>
    <submittedName>
        <fullName evidence="2">Uncharacterized protein</fullName>
    </submittedName>
</protein>
<keyword evidence="3" id="KW-1185">Reference proteome</keyword>
<dbReference type="OrthoDB" id="5397701at2759"/>
<dbReference type="Proteomes" id="UP000383932">
    <property type="component" value="Unassembled WGS sequence"/>
</dbReference>
<accession>A0A5N5QP02</accession>
<organism evidence="2 3">
    <name type="scientific">Ceratobasidium theobromae</name>
    <dbReference type="NCBI Taxonomy" id="1582974"/>
    <lineage>
        <taxon>Eukaryota</taxon>
        <taxon>Fungi</taxon>
        <taxon>Dikarya</taxon>
        <taxon>Basidiomycota</taxon>
        <taxon>Agaricomycotina</taxon>
        <taxon>Agaricomycetes</taxon>
        <taxon>Cantharellales</taxon>
        <taxon>Ceratobasidiaceae</taxon>
        <taxon>Ceratobasidium</taxon>
    </lineage>
</organism>
<dbReference type="EMBL" id="SSOP01000039">
    <property type="protein sequence ID" value="KAB5593379.1"/>
    <property type="molecule type" value="Genomic_DNA"/>
</dbReference>
<dbReference type="AlphaFoldDB" id="A0A5N5QP02"/>
<proteinExistence type="predicted"/>
<feature type="region of interest" description="Disordered" evidence="1">
    <location>
        <begin position="1"/>
        <end position="21"/>
    </location>
</feature>
<sequence>MRVRRYSGATPEPTEDPDRKGLYYHPVGDNIFALSFLPEAPPHRDSATVIGLIPSDKGLDSFRENQLFIDLLQNTIKSALIEGADEELAKDATRRQEGWIHVQDWRNFPELGRVGSPDDILGSVLVQNGKVYLSTP</sequence>
<evidence type="ECO:0000256" key="1">
    <source>
        <dbReference type="SAM" id="MobiDB-lite"/>
    </source>
</evidence>
<evidence type="ECO:0000313" key="3">
    <source>
        <dbReference type="Proteomes" id="UP000383932"/>
    </source>
</evidence>
<name>A0A5N5QP02_9AGAM</name>
<evidence type="ECO:0000313" key="2">
    <source>
        <dbReference type="EMBL" id="KAB5593379.1"/>
    </source>
</evidence>
<reference evidence="2 3" key="1">
    <citation type="journal article" date="2019" name="Fungal Biol. Biotechnol.">
        <title>Draft genome sequence of fastidious pathogen Ceratobasidium theobromae, which causes vascular-streak dieback in Theobroma cacao.</title>
        <authorList>
            <person name="Ali S.S."/>
            <person name="Asman A."/>
            <person name="Shao J."/>
            <person name="Firmansyah A.P."/>
            <person name="Susilo A.W."/>
            <person name="Rosmana A."/>
            <person name="McMahon P."/>
            <person name="Junaid M."/>
            <person name="Guest D."/>
            <person name="Kheng T.Y."/>
            <person name="Meinhardt L.W."/>
            <person name="Bailey B.A."/>
        </authorList>
    </citation>
    <scope>NUCLEOTIDE SEQUENCE [LARGE SCALE GENOMIC DNA]</scope>
    <source>
        <strain evidence="2 3">CT2</strain>
    </source>
</reference>
<comment type="caution">
    <text evidence="2">The sequence shown here is derived from an EMBL/GenBank/DDBJ whole genome shotgun (WGS) entry which is preliminary data.</text>
</comment>
<gene>
    <name evidence="2" type="ORF">CTheo_3211</name>
</gene>